<dbReference type="Pfam" id="PF02720">
    <property type="entry name" value="DUF222"/>
    <property type="match status" value="1"/>
</dbReference>
<dbReference type="InterPro" id="IPR003870">
    <property type="entry name" value="DUF222"/>
</dbReference>
<evidence type="ECO:0000313" key="3">
    <source>
        <dbReference type="EMBL" id="MBP2368694.1"/>
    </source>
</evidence>
<feature type="compositionally biased region" description="Acidic residues" evidence="1">
    <location>
        <begin position="644"/>
        <end position="654"/>
    </location>
</feature>
<accession>A0ABS4VYZ7</accession>
<sequence length="683" mass="73358">MQQTVTVPAGLAEHPPGPQLCTLLAGLDAARVTNHATVELLRAWRRLRSYVDAGELAVLAELGRRDSHADPHTVARVEQPDPDCLFEIATALTVTENSAARDLELAETLVWRLPAVHAALAAGAVDRAKAWVFADYLGDDQLTDACVGRVLDALLPKAPGLTTGQLRARIQRMLIAIDPGAAGRRYRAALRERRVVCYLDRDGAATISMIGLDPAAAQASCERVDILARAVREAGHPDSLSHIRVELYMALTDGTVHTMSNDQIIATLLARAARRDDTDSTGQDGTEKCDDVVPQDRERERAEADRTGRATTDRTNAHGQAGADGRAGADGGNGEDDAPSAPGGSGPQPDAPGSGDSCSVPATTDPPAEAPPERAPAGIEIRIRLSTLLGHDEHPAEIPGLGPLLAGPARDAVARHRHAEWRFAVTDTDGHLLLADHTRQRPVPAPGGRPGPVQSHGGVVELQVPATLLTALVADPPPGWQRLIADLAAQYSRRDHLRAALDEQPHARFPHRALRRHIEIRDRTCRYPGCRRPARKAQQDHTHEHRHGGVTVETNLGALCIVHHSLKTAGHWRLTQPTPGTFRWTSPLRHSYLTRGEPVCPPLPDPVPPGRDDEPAPDSEVEVECAPPSAAERALEEMPIFPEPEPDVTADDTAETAGDMTALDDDAPDRAPPNGPDQDKPPF</sequence>
<name>A0ABS4VYZ7_9PSEU</name>
<gene>
    <name evidence="3" type="ORF">JOF36_004390</name>
</gene>
<feature type="compositionally biased region" description="Pro residues" evidence="1">
    <location>
        <begin position="599"/>
        <end position="609"/>
    </location>
</feature>
<feature type="compositionally biased region" description="Low complexity" evidence="1">
    <location>
        <begin position="339"/>
        <end position="367"/>
    </location>
</feature>
<reference evidence="3 4" key="1">
    <citation type="submission" date="2021-03" db="EMBL/GenBank/DDBJ databases">
        <title>Sequencing the genomes of 1000 actinobacteria strains.</title>
        <authorList>
            <person name="Klenk H.-P."/>
        </authorList>
    </citation>
    <scope>NUCLEOTIDE SEQUENCE [LARGE SCALE GENOMIC DNA]</scope>
    <source>
        <strain evidence="3 4">DSM 45256</strain>
    </source>
</reference>
<feature type="compositionally biased region" description="Basic and acidic residues" evidence="1">
    <location>
        <begin position="285"/>
        <end position="316"/>
    </location>
</feature>
<evidence type="ECO:0000259" key="2">
    <source>
        <dbReference type="Pfam" id="PF02720"/>
    </source>
</evidence>
<feature type="domain" description="DUF222" evidence="2">
    <location>
        <begin position="86"/>
        <end position="234"/>
    </location>
</feature>
<feature type="region of interest" description="Disordered" evidence="1">
    <location>
        <begin position="275"/>
        <end position="377"/>
    </location>
</feature>
<protein>
    <recommendedName>
        <fullName evidence="2">DUF222 domain-containing protein</fullName>
    </recommendedName>
</protein>
<organism evidence="3 4">
    <name type="scientific">Pseudonocardia parietis</name>
    <dbReference type="NCBI Taxonomy" id="570936"/>
    <lineage>
        <taxon>Bacteria</taxon>
        <taxon>Bacillati</taxon>
        <taxon>Actinomycetota</taxon>
        <taxon>Actinomycetes</taxon>
        <taxon>Pseudonocardiales</taxon>
        <taxon>Pseudonocardiaceae</taxon>
        <taxon>Pseudonocardia</taxon>
    </lineage>
</organism>
<proteinExistence type="predicted"/>
<keyword evidence="4" id="KW-1185">Reference proteome</keyword>
<dbReference type="RefSeq" id="WP_210030206.1">
    <property type="nucleotide sequence ID" value="NZ_JAGINU010000001.1"/>
</dbReference>
<dbReference type="CDD" id="cd00085">
    <property type="entry name" value="HNHc"/>
    <property type="match status" value="1"/>
</dbReference>
<dbReference type="EMBL" id="JAGINU010000001">
    <property type="protein sequence ID" value="MBP2368694.1"/>
    <property type="molecule type" value="Genomic_DNA"/>
</dbReference>
<feature type="region of interest" description="Disordered" evidence="1">
    <location>
        <begin position="595"/>
        <end position="683"/>
    </location>
</feature>
<evidence type="ECO:0000313" key="4">
    <source>
        <dbReference type="Proteomes" id="UP001519295"/>
    </source>
</evidence>
<dbReference type="Proteomes" id="UP001519295">
    <property type="component" value="Unassembled WGS sequence"/>
</dbReference>
<evidence type="ECO:0000256" key="1">
    <source>
        <dbReference type="SAM" id="MobiDB-lite"/>
    </source>
</evidence>
<feature type="compositionally biased region" description="Low complexity" evidence="1">
    <location>
        <begin position="317"/>
        <end position="326"/>
    </location>
</feature>
<comment type="caution">
    <text evidence="3">The sequence shown here is derived from an EMBL/GenBank/DDBJ whole genome shotgun (WGS) entry which is preliminary data.</text>
</comment>
<dbReference type="InterPro" id="IPR003615">
    <property type="entry name" value="HNH_nuc"/>
</dbReference>